<name>A0ABD2XD53_9HYME</name>
<sequence>MAKLYKLPGARARERVYTWVYVLATSDFGKLLGQVEKTRSSIKISASKRRTPVCSMQRPAAVATLYFINIYVYMRSTCLYAVRVIQQQQ</sequence>
<protein>
    <submittedName>
        <fullName evidence="1">Uncharacterized protein</fullName>
    </submittedName>
</protein>
<keyword evidence="2" id="KW-1185">Reference proteome</keyword>
<dbReference type="EMBL" id="JBJJXI010000032">
    <property type="protein sequence ID" value="KAL3403141.1"/>
    <property type="molecule type" value="Genomic_DNA"/>
</dbReference>
<reference evidence="1 2" key="1">
    <citation type="journal article" date="2024" name="bioRxiv">
        <title>A reference genome for Trichogramma kaykai: A tiny desert-dwelling parasitoid wasp with competing sex-ratio distorters.</title>
        <authorList>
            <person name="Culotta J."/>
            <person name="Lindsey A.R."/>
        </authorList>
    </citation>
    <scope>NUCLEOTIDE SEQUENCE [LARGE SCALE GENOMIC DNA]</scope>
    <source>
        <strain evidence="1 2">KSX58</strain>
    </source>
</reference>
<dbReference type="Proteomes" id="UP001627154">
    <property type="component" value="Unassembled WGS sequence"/>
</dbReference>
<gene>
    <name evidence="1" type="ORF">TKK_004265</name>
</gene>
<evidence type="ECO:0000313" key="1">
    <source>
        <dbReference type="EMBL" id="KAL3403141.1"/>
    </source>
</evidence>
<accession>A0ABD2XD53</accession>
<evidence type="ECO:0000313" key="2">
    <source>
        <dbReference type="Proteomes" id="UP001627154"/>
    </source>
</evidence>
<comment type="caution">
    <text evidence="1">The sequence shown here is derived from an EMBL/GenBank/DDBJ whole genome shotgun (WGS) entry which is preliminary data.</text>
</comment>
<proteinExistence type="predicted"/>
<dbReference type="AlphaFoldDB" id="A0ABD2XD53"/>
<organism evidence="1 2">
    <name type="scientific">Trichogramma kaykai</name>
    <dbReference type="NCBI Taxonomy" id="54128"/>
    <lineage>
        <taxon>Eukaryota</taxon>
        <taxon>Metazoa</taxon>
        <taxon>Ecdysozoa</taxon>
        <taxon>Arthropoda</taxon>
        <taxon>Hexapoda</taxon>
        <taxon>Insecta</taxon>
        <taxon>Pterygota</taxon>
        <taxon>Neoptera</taxon>
        <taxon>Endopterygota</taxon>
        <taxon>Hymenoptera</taxon>
        <taxon>Apocrita</taxon>
        <taxon>Proctotrupomorpha</taxon>
        <taxon>Chalcidoidea</taxon>
        <taxon>Trichogrammatidae</taxon>
        <taxon>Trichogramma</taxon>
    </lineage>
</organism>